<name>A0A5K7Z0A6_9BACT</name>
<evidence type="ECO:0000313" key="3">
    <source>
        <dbReference type="EMBL" id="BBO74080.1"/>
    </source>
</evidence>
<gene>
    <name evidence="3" type="ORF">DSCW_14970</name>
</gene>
<dbReference type="KEGG" id="dwd:DSCW_14970"/>
<keyword evidence="2" id="KW-0472">Membrane</keyword>
<dbReference type="SUPFAM" id="SSF54523">
    <property type="entry name" value="Pili subunits"/>
    <property type="match status" value="1"/>
</dbReference>
<keyword evidence="2" id="KW-0812">Transmembrane</keyword>
<organism evidence="3 4">
    <name type="scientific">Desulfosarcina widdelii</name>
    <dbReference type="NCBI Taxonomy" id="947919"/>
    <lineage>
        <taxon>Bacteria</taxon>
        <taxon>Pseudomonadati</taxon>
        <taxon>Thermodesulfobacteriota</taxon>
        <taxon>Desulfobacteria</taxon>
        <taxon>Desulfobacterales</taxon>
        <taxon>Desulfosarcinaceae</taxon>
        <taxon>Desulfosarcina</taxon>
    </lineage>
</organism>
<dbReference type="RefSeq" id="WP_155303135.1">
    <property type="nucleotide sequence ID" value="NZ_AP021875.1"/>
</dbReference>
<evidence type="ECO:0008006" key="5">
    <source>
        <dbReference type="Google" id="ProtNLM"/>
    </source>
</evidence>
<proteinExistence type="predicted"/>
<reference evidence="3 4" key="1">
    <citation type="submission" date="2019-11" db="EMBL/GenBank/DDBJ databases">
        <title>Comparative genomics of hydrocarbon-degrading Desulfosarcina strains.</title>
        <authorList>
            <person name="Watanabe M."/>
            <person name="Kojima H."/>
            <person name="Fukui M."/>
        </authorList>
    </citation>
    <scope>NUCLEOTIDE SEQUENCE [LARGE SCALE GENOMIC DNA]</scope>
    <source>
        <strain evidence="3 4">PP31</strain>
    </source>
</reference>
<dbReference type="NCBIfam" id="TIGR02532">
    <property type="entry name" value="IV_pilin_GFxxxE"/>
    <property type="match status" value="1"/>
</dbReference>
<dbReference type="EMBL" id="AP021875">
    <property type="protein sequence ID" value="BBO74080.1"/>
    <property type="molecule type" value="Genomic_DNA"/>
</dbReference>
<keyword evidence="2" id="KW-1133">Transmembrane helix</keyword>
<feature type="region of interest" description="Disordered" evidence="1">
    <location>
        <begin position="78"/>
        <end position="112"/>
    </location>
</feature>
<dbReference type="OrthoDB" id="5419643at2"/>
<dbReference type="Gene3D" id="3.30.700.10">
    <property type="entry name" value="Glycoprotein, Type 4 Pilin"/>
    <property type="match status" value="1"/>
</dbReference>
<accession>A0A5K7Z0A6</accession>
<dbReference type="InterPro" id="IPR012902">
    <property type="entry name" value="N_methyl_site"/>
</dbReference>
<dbReference type="PROSITE" id="PS00409">
    <property type="entry name" value="PROKAR_NTER_METHYL"/>
    <property type="match status" value="1"/>
</dbReference>
<evidence type="ECO:0000313" key="4">
    <source>
        <dbReference type="Proteomes" id="UP000427769"/>
    </source>
</evidence>
<protein>
    <recommendedName>
        <fullName evidence="5">Type IV pilus modification protein PilV</fullName>
    </recommendedName>
</protein>
<evidence type="ECO:0000256" key="2">
    <source>
        <dbReference type="SAM" id="Phobius"/>
    </source>
</evidence>
<dbReference type="InterPro" id="IPR045584">
    <property type="entry name" value="Pilin-like"/>
</dbReference>
<dbReference type="Proteomes" id="UP000427769">
    <property type="component" value="Chromosome"/>
</dbReference>
<dbReference type="Pfam" id="PF07963">
    <property type="entry name" value="N_methyl"/>
    <property type="match status" value="1"/>
</dbReference>
<feature type="transmembrane region" description="Helical" evidence="2">
    <location>
        <begin position="20"/>
        <end position="39"/>
    </location>
</feature>
<keyword evidence="4" id="KW-1185">Reference proteome</keyword>
<sequence>MKKPRFSASLFRSDRGFTLIEVMISMGILSIGLLAVALMQTSVVRNNKTGNTYTQATALAQAQMEILKNSAIDDDDGLLNPAALDDTDPDSEVTTNDPNNPLDENGNPGGIYNRSWTVGNYLEDTDDDDVGDTASPFARTVTVTVSFPFVGGGTRQVALTSVTTGGGI</sequence>
<evidence type="ECO:0000256" key="1">
    <source>
        <dbReference type="SAM" id="MobiDB-lite"/>
    </source>
</evidence>
<dbReference type="AlphaFoldDB" id="A0A5K7Z0A6"/>